<comment type="function">
    <text evidence="2">Pyridoxal 5'-phosphate (PLP)-binding protein, which is involved in PLP homeostasis.</text>
</comment>
<evidence type="ECO:0000313" key="6">
    <source>
        <dbReference type="EMBL" id="MCU7693318.1"/>
    </source>
</evidence>
<keyword evidence="1 2" id="KW-0663">Pyridoxal phosphate</keyword>
<evidence type="ECO:0000259" key="5">
    <source>
        <dbReference type="Pfam" id="PF01168"/>
    </source>
</evidence>
<keyword evidence="7" id="KW-1185">Reference proteome</keyword>
<proteinExistence type="inferred from homology"/>
<evidence type="ECO:0000256" key="3">
    <source>
        <dbReference type="PIRSR" id="PIRSR004848-1"/>
    </source>
</evidence>
<dbReference type="Gene3D" id="3.20.20.10">
    <property type="entry name" value="Alanine racemase"/>
    <property type="match status" value="1"/>
</dbReference>
<evidence type="ECO:0000313" key="7">
    <source>
        <dbReference type="Proteomes" id="UP001209317"/>
    </source>
</evidence>
<feature type="domain" description="Alanine racemase N-terminal" evidence="5">
    <location>
        <begin position="15"/>
        <end position="237"/>
    </location>
</feature>
<dbReference type="PANTHER" id="PTHR10146">
    <property type="entry name" value="PROLINE SYNTHETASE CO-TRANSCRIBED BACTERIAL HOMOLOG PROTEIN"/>
    <property type="match status" value="1"/>
</dbReference>
<evidence type="ECO:0000256" key="4">
    <source>
        <dbReference type="RuleBase" id="RU004514"/>
    </source>
</evidence>
<dbReference type="FunFam" id="3.20.20.10:FF:000018">
    <property type="entry name" value="Pyridoxal phosphate homeostasis protein"/>
    <property type="match status" value="1"/>
</dbReference>
<sequence>MHKQSTLSREEQIIHNIQTIRGRMQDACLRAGRHPDQVRLLLAVKTVAPEIIKIAIEAGEKLIGENKVQEFAEKYEALKNVVCERHFIGHLQTNKVKEAIRYASCIQSVDRIALAEKLHKRLLFEQRQMDVLIEVNTSLEPGKSGIAPGEVFDLLKSIKPLETLRIKGFMTIGLFDADAEKVRPCFTKLRETRDEAILRGLVPDDAQELSMGMSGDLETAIEEGATIIRVGSAIFGKRVTATDHHRQYAEAQGAAQL</sequence>
<dbReference type="InterPro" id="IPR001608">
    <property type="entry name" value="Ala_racemase_N"/>
</dbReference>
<dbReference type="EMBL" id="JAOTPL010000002">
    <property type="protein sequence ID" value="MCU7693318.1"/>
    <property type="molecule type" value="Genomic_DNA"/>
</dbReference>
<feature type="modified residue" description="N6-(pyridoxal phosphate)lysine" evidence="2 3">
    <location>
        <position position="45"/>
    </location>
</feature>
<dbReference type="RefSeq" id="WP_263036804.1">
    <property type="nucleotide sequence ID" value="NZ_JAOTPL010000002.1"/>
</dbReference>
<accession>A0AAE3IK94</accession>
<name>A0AAE3IK94_9BACT</name>
<comment type="similarity">
    <text evidence="2 4">Belongs to the pyridoxal phosphate-binding protein YggS/PROSC family.</text>
</comment>
<comment type="caution">
    <text evidence="6">The sequence shown here is derived from an EMBL/GenBank/DDBJ whole genome shotgun (WGS) entry which is preliminary data.</text>
</comment>
<evidence type="ECO:0000256" key="2">
    <source>
        <dbReference type="HAMAP-Rule" id="MF_02087"/>
    </source>
</evidence>
<dbReference type="NCBIfam" id="TIGR00044">
    <property type="entry name" value="YggS family pyridoxal phosphate-dependent enzyme"/>
    <property type="match status" value="1"/>
</dbReference>
<dbReference type="InterPro" id="IPR011078">
    <property type="entry name" value="PyrdxlP_homeostasis"/>
</dbReference>
<protein>
    <recommendedName>
        <fullName evidence="2">Pyridoxal phosphate homeostasis protein</fullName>
        <shortName evidence="2">PLP homeostasis protein</shortName>
    </recommendedName>
</protein>
<dbReference type="Proteomes" id="UP001209317">
    <property type="component" value="Unassembled WGS sequence"/>
</dbReference>
<dbReference type="PIRSF" id="PIRSF004848">
    <property type="entry name" value="YBL036c_PLPDEIII"/>
    <property type="match status" value="1"/>
</dbReference>
<comment type="cofactor">
    <cofactor evidence="3">
        <name>pyridoxal 5'-phosphate</name>
        <dbReference type="ChEBI" id="CHEBI:597326"/>
    </cofactor>
</comment>
<reference evidence="6" key="1">
    <citation type="submission" date="2022-10" db="EMBL/GenBank/DDBJ databases">
        <authorList>
            <person name="Kim H.S."/>
            <person name="Kim J.-S."/>
            <person name="Suh M.K."/>
            <person name="Eom M.K."/>
            <person name="Lee J.-S."/>
        </authorList>
    </citation>
    <scope>NUCLEOTIDE SEQUENCE</scope>
    <source>
        <strain evidence="6">LIP-5</strain>
    </source>
</reference>
<dbReference type="PANTHER" id="PTHR10146:SF14">
    <property type="entry name" value="PYRIDOXAL PHOSPHATE HOMEOSTASIS PROTEIN"/>
    <property type="match status" value="1"/>
</dbReference>
<dbReference type="InterPro" id="IPR029066">
    <property type="entry name" value="PLP-binding_barrel"/>
</dbReference>
<dbReference type="AlphaFoldDB" id="A0AAE3IK94"/>
<dbReference type="GO" id="GO:0030170">
    <property type="term" value="F:pyridoxal phosphate binding"/>
    <property type="evidence" value="ECO:0007669"/>
    <property type="project" value="UniProtKB-UniRule"/>
</dbReference>
<organism evidence="6 7">
    <name type="scientific">Haoranjiania flava</name>
    <dbReference type="NCBI Taxonomy" id="1856322"/>
    <lineage>
        <taxon>Bacteria</taxon>
        <taxon>Pseudomonadati</taxon>
        <taxon>Bacteroidota</taxon>
        <taxon>Chitinophagia</taxon>
        <taxon>Chitinophagales</taxon>
        <taxon>Chitinophagaceae</taxon>
        <taxon>Haoranjiania</taxon>
    </lineage>
</organism>
<gene>
    <name evidence="6" type="ORF">OD355_02170</name>
</gene>
<dbReference type="CDD" id="cd00635">
    <property type="entry name" value="PLPDE_III_YBL036c_like"/>
    <property type="match status" value="1"/>
</dbReference>
<evidence type="ECO:0000256" key="1">
    <source>
        <dbReference type="ARBA" id="ARBA00022898"/>
    </source>
</evidence>
<dbReference type="HAMAP" id="MF_02087">
    <property type="entry name" value="PLP_homeostasis"/>
    <property type="match status" value="1"/>
</dbReference>
<dbReference type="Pfam" id="PF01168">
    <property type="entry name" value="Ala_racemase_N"/>
    <property type="match status" value="1"/>
</dbReference>
<dbReference type="SUPFAM" id="SSF51419">
    <property type="entry name" value="PLP-binding barrel"/>
    <property type="match status" value="1"/>
</dbReference>